<dbReference type="OrthoDB" id="7873894at2"/>
<dbReference type="Proteomes" id="UP000598196">
    <property type="component" value="Unassembled WGS sequence"/>
</dbReference>
<reference evidence="1 2" key="1">
    <citation type="journal article" date="2014" name="Int. J. Syst. Evol. Microbiol.">
        <title>Complete genome sequence of Corynebacterium casei LMG S-19264T (=DSM 44701T), isolated from a smear-ripened cheese.</title>
        <authorList>
            <consortium name="US DOE Joint Genome Institute (JGI-PGF)"/>
            <person name="Walter F."/>
            <person name="Albersmeier A."/>
            <person name="Kalinowski J."/>
            <person name="Ruckert C."/>
        </authorList>
    </citation>
    <scope>NUCLEOTIDE SEQUENCE [LARGE SCALE GENOMIC DNA]</scope>
    <source>
        <strain evidence="1 2">CGMCC 1.7029</strain>
    </source>
</reference>
<name>A0A917YIT0_9RHOB</name>
<protein>
    <submittedName>
        <fullName evidence="1">Uncharacterized protein</fullName>
    </submittedName>
</protein>
<keyword evidence="2" id="KW-1185">Reference proteome</keyword>
<gene>
    <name evidence="1" type="ORF">GCM10010991_05520</name>
</gene>
<evidence type="ECO:0000313" key="1">
    <source>
        <dbReference type="EMBL" id="GGO25641.1"/>
    </source>
</evidence>
<dbReference type="RefSeq" id="WP_146285665.1">
    <property type="nucleotide sequence ID" value="NZ_BMLP01000001.1"/>
</dbReference>
<dbReference type="AlphaFoldDB" id="A0A917YIT0"/>
<evidence type="ECO:0000313" key="2">
    <source>
        <dbReference type="Proteomes" id="UP000598196"/>
    </source>
</evidence>
<proteinExistence type="predicted"/>
<dbReference type="EMBL" id="BMLP01000001">
    <property type="protein sequence ID" value="GGO25641.1"/>
    <property type="molecule type" value="Genomic_DNA"/>
</dbReference>
<accession>A0A917YIT0</accession>
<sequence length="80" mass="9034">MTKPGEGGSRFLYDSFDAAHARIDANERVAEERWHALEYRLGRIDDALERLEKRIWLGVYGVAAFLLAQGAEALLKAAMR</sequence>
<comment type="caution">
    <text evidence="1">The sequence shown here is derived from an EMBL/GenBank/DDBJ whole genome shotgun (WGS) entry which is preliminary data.</text>
</comment>
<organism evidence="1 2">
    <name type="scientific">Gemmobacter aquaticus</name>
    <dbReference type="NCBI Taxonomy" id="490185"/>
    <lineage>
        <taxon>Bacteria</taxon>
        <taxon>Pseudomonadati</taxon>
        <taxon>Pseudomonadota</taxon>
        <taxon>Alphaproteobacteria</taxon>
        <taxon>Rhodobacterales</taxon>
        <taxon>Paracoccaceae</taxon>
        <taxon>Gemmobacter</taxon>
    </lineage>
</organism>